<sequence length="369" mass="40840">MQATYGQTAFDTLAISRSPISNSPGYDYPRIDNESRAVFRVKAPNAKKVQVDLSGLQDMTMGADSVWTVITKPLAPGFHYYWLVIDGVRVADPASESYFGTGKMTSGIEVPTPGEDFWRPKNVPHGDVRSVYYFSKTMNAYRRCVVYTPPGYDGDTKSRYPVLYLQHGMAEDERGWSTQGYMHFILDNLIAEGKAKPMIVVMENGNIAVAFRPKPGEDAARARSVYGASFAPTLLNDVIPMIDAKFRTIPKREGRAMAGLSWGGFQTFQITLNNLDKFAYIGGFSGAGLQADSVKSAYNGVLSDAEAFNKKVKVLFLGIGTAEGQRTKALSNALTAAGIKHVYYESPGTAHEWHTWRRCLYQFAPLIFR</sequence>
<dbReference type="InterPro" id="IPR013783">
    <property type="entry name" value="Ig-like_fold"/>
</dbReference>
<keyword evidence="2" id="KW-1185">Reference proteome</keyword>
<dbReference type="InterPro" id="IPR014756">
    <property type="entry name" value="Ig_E-set"/>
</dbReference>
<dbReference type="OrthoDB" id="9803578at2"/>
<dbReference type="Proteomes" id="UP000306918">
    <property type="component" value="Unassembled WGS sequence"/>
</dbReference>
<dbReference type="PANTHER" id="PTHR48098:SF1">
    <property type="entry name" value="DIACYLGLYCEROL ACYLTRANSFERASE_MYCOLYLTRANSFERASE AG85A"/>
    <property type="match status" value="1"/>
</dbReference>
<reference evidence="1 2" key="1">
    <citation type="submission" date="2019-04" db="EMBL/GenBank/DDBJ databases">
        <title>Niastella caeni sp. nov., isolated from activated sludge.</title>
        <authorList>
            <person name="Sheng M."/>
        </authorList>
    </citation>
    <scope>NUCLEOTIDE SEQUENCE [LARGE SCALE GENOMIC DNA]</scope>
    <source>
        <strain evidence="1 2">HX-2-15</strain>
    </source>
</reference>
<dbReference type="SUPFAM" id="SSF53474">
    <property type="entry name" value="alpha/beta-Hydrolases"/>
    <property type="match status" value="1"/>
</dbReference>
<proteinExistence type="predicted"/>
<organism evidence="1 2">
    <name type="scientific">Niastella caeni</name>
    <dbReference type="NCBI Taxonomy" id="2569763"/>
    <lineage>
        <taxon>Bacteria</taxon>
        <taxon>Pseudomonadati</taxon>
        <taxon>Bacteroidota</taxon>
        <taxon>Chitinophagia</taxon>
        <taxon>Chitinophagales</taxon>
        <taxon>Chitinophagaceae</taxon>
        <taxon>Niastella</taxon>
    </lineage>
</organism>
<evidence type="ECO:0000313" key="1">
    <source>
        <dbReference type="EMBL" id="THU40514.1"/>
    </source>
</evidence>
<name>A0A4S8I1W4_9BACT</name>
<dbReference type="PANTHER" id="PTHR48098">
    <property type="entry name" value="ENTEROCHELIN ESTERASE-RELATED"/>
    <property type="match status" value="1"/>
</dbReference>
<dbReference type="CDD" id="cd02858">
    <property type="entry name" value="E_set_Esterase_N"/>
    <property type="match status" value="1"/>
</dbReference>
<comment type="caution">
    <text evidence="1">The sequence shown here is derived from an EMBL/GenBank/DDBJ whole genome shotgun (WGS) entry which is preliminary data.</text>
</comment>
<dbReference type="AlphaFoldDB" id="A0A4S8I1W4"/>
<dbReference type="EMBL" id="STFF01000002">
    <property type="protein sequence ID" value="THU40514.1"/>
    <property type="molecule type" value="Genomic_DNA"/>
</dbReference>
<dbReference type="InterPro" id="IPR029058">
    <property type="entry name" value="AB_hydrolase_fold"/>
</dbReference>
<dbReference type="Gene3D" id="3.40.50.1820">
    <property type="entry name" value="alpha/beta hydrolase"/>
    <property type="match status" value="1"/>
</dbReference>
<dbReference type="InterPro" id="IPR050583">
    <property type="entry name" value="Mycobacterial_A85_antigen"/>
</dbReference>
<evidence type="ECO:0000313" key="2">
    <source>
        <dbReference type="Proteomes" id="UP000306918"/>
    </source>
</evidence>
<dbReference type="GO" id="GO:0016747">
    <property type="term" value="F:acyltransferase activity, transferring groups other than amino-acyl groups"/>
    <property type="evidence" value="ECO:0007669"/>
    <property type="project" value="TreeGrafter"/>
</dbReference>
<dbReference type="Gene3D" id="2.60.40.10">
    <property type="entry name" value="Immunoglobulins"/>
    <property type="match status" value="1"/>
</dbReference>
<dbReference type="InterPro" id="IPR000801">
    <property type="entry name" value="Esterase-like"/>
</dbReference>
<gene>
    <name evidence="1" type="ORF">FAM09_09775</name>
</gene>
<dbReference type="Pfam" id="PF00756">
    <property type="entry name" value="Esterase"/>
    <property type="match status" value="1"/>
</dbReference>
<dbReference type="SUPFAM" id="SSF81296">
    <property type="entry name" value="E set domains"/>
    <property type="match status" value="1"/>
</dbReference>
<protein>
    <submittedName>
        <fullName evidence="1">Esterase</fullName>
    </submittedName>
</protein>
<accession>A0A4S8I1W4</accession>